<dbReference type="PROSITE" id="PS00135">
    <property type="entry name" value="TRYPSIN_SER"/>
    <property type="match status" value="1"/>
</dbReference>
<dbReference type="Gene3D" id="2.40.10.10">
    <property type="entry name" value="Trypsin-like serine proteases"/>
    <property type="match status" value="1"/>
</dbReference>
<dbReference type="MEROPS" id="S01.B44"/>
<dbReference type="Proteomes" id="UP000000305">
    <property type="component" value="Unassembled WGS sequence"/>
</dbReference>
<dbReference type="PANTHER" id="PTHR24252">
    <property type="entry name" value="ACROSIN-RELATED"/>
    <property type="match status" value="1"/>
</dbReference>
<feature type="domain" description="Peptidase S1" evidence="6">
    <location>
        <begin position="31"/>
        <end position="269"/>
    </location>
</feature>
<dbReference type="CDD" id="cd00190">
    <property type="entry name" value="Tryp_SPc"/>
    <property type="match status" value="1"/>
</dbReference>
<dbReference type="InParanoid" id="E9GY91"/>
<reference evidence="7 8" key="1">
    <citation type="journal article" date="2011" name="Science">
        <title>The ecoresponsive genome of Daphnia pulex.</title>
        <authorList>
            <person name="Colbourne J.K."/>
            <person name="Pfrender M.E."/>
            <person name="Gilbert D."/>
            <person name="Thomas W.K."/>
            <person name="Tucker A."/>
            <person name="Oakley T.H."/>
            <person name="Tokishita S."/>
            <person name="Aerts A."/>
            <person name="Arnold G.J."/>
            <person name="Basu M.K."/>
            <person name="Bauer D.J."/>
            <person name="Caceres C.E."/>
            <person name="Carmel L."/>
            <person name="Casola C."/>
            <person name="Choi J.H."/>
            <person name="Detter J.C."/>
            <person name="Dong Q."/>
            <person name="Dusheyko S."/>
            <person name="Eads B.D."/>
            <person name="Frohlich T."/>
            <person name="Geiler-Samerotte K.A."/>
            <person name="Gerlach D."/>
            <person name="Hatcher P."/>
            <person name="Jogdeo S."/>
            <person name="Krijgsveld J."/>
            <person name="Kriventseva E.V."/>
            <person name="Kultz D."/>
            <person name="Laforsch C."/>
            <person name="Lindquist E."/>
            <person name="Lopez J."/>
            <person name="Manak J.R."/>
            <person name="Muller J."/>
            <person name="Pangilinan J."/>
            <person name="Patwardhan R.P."/>
            <person name="Pitluck S."/>
            <person name="Pritham E.J."/>
            <person name="Rechtsteiner A."/>
            <person name="Rho M."/>
            <person name="Rogozin I.B."/>
            <person name="Sakarya O."/>
            <person name="Salamov A."/>
            <person name="Schaack S."/>
            <person name="Shapiro H."/>
            <person name="Shiga Y."/>
            <person name="Skalitzky C."/>
            <person name="Smith Z."/>
            <person name="Souvorov A."/>
            <person name="Sung W."/>
            <person name="Tang Z."/>
            <person name="Tsuchiya D."/>
            <person name="Tu H."/>
            <person name="Vos H."/>
            <person name="Wang M."/>
            <person name="Wolf Y.I."/>
            <person name="Yamagata H."/>
            <person name="Yamada T."/>
            <person name="Ye Y."/>
            <person name="Shaw J.R."/>
            <person name="Andrews J."/>
            <person name="Crease T.J."/>
            <person name="Tang H."/>
            <person name="Lucas S.M."/>
            <person name="Robertson H.M."/>
            <person name="Bork P."/>
            <person name="Koonin E.V."/>
            <person name="Zdobnov E.M."/>
            <person name="Grigoriev I.V."/>
            <person name="Lynch M."/>
            <person name="Boore J.L."/>
        </authorList>
    </citation>
    <scope>NUCLEOTIDE SEQUENCE [LARGE SCALE GENOMIC DNA]</scope>
</reference>
<proteinExistence type="predicted"/>
<evidence type="ECO:0000256" key="2">
    <source>
        <dbReference type="ARBA" id="ARBA00022801"/>
    </source>
</evidence>
<dbReference type="FunFam" id="2.40.10.10:FF:000006">
    <property type="entry name" value="Serine proteinase stubble"/>
    <property type="match status" value="1"/>
</dbReference>
<gene>
    <name evidence="7" type="ORF">DAPPUDRAFT_323226</name>
</gene>
<dbReference type="PANTHER" id="PTHR24252:SF7">
    <property type="entry name" value="HYALIN"/>
    <property type="match status" value="1"/>
</dbReference>
<dbReference type="HOGENOM" id="CLU_006842_13_1_1"/>
<dbReference type="OrthoDB" id="546450at2759"/>
<evidence type="ECO:0000313" key="8">
    <source>
        <dbReference type="Proteomes" id="UP000000305"/>
    </source>
</evidence>
<keyword evidence="1 5" id="KW-0645">Protease</keyword>
<keyword evidence="3 5" id="KW-0720">Serine protease</keyword>
<organism evidence="7 8">
    <name type="scientific">Daphnia pulex</name>
    <name type="common">Water flea</name>
    <dbReference type="NCBI Taxonomy" id="6669"/>
    <lineage>
        <taxon>Eukaryota</taxon>
        <taxon>Metazoa</taxon>
        <taxon>Ecdysozoa</taxon>
        <taxon>Arthropoda</taxon>
        <taxon>Crustacea</taxon>
        <taxon>Branchiopoda</taxon>
        <taxon>Diplostraca</taxon>
        <taxon>Cladocera</taxon>
        <taxon>Anomopoda</taxon>
        <taxon>Daphniidae</taxon>
        <taxon>Daphnia</taxon>
    </lineage>
</organism>
<protein>
    <recommendedName>
        <fullName evidence="6">Peptidase S1 domain-containing protein</fullName>
    </recommendedName>
</protein>
<evidence type="ECO:0000256" key="3">
    <source>
        <dbReference type="ARBA" id="ARBA00022825"/>
    </source>
</evidence>
<dbReference type="SUPFAM" id="SSF50494">
    <property type="entry name" value="Trypsin-like serine proteases"/>
    <property type="match status" value="1"/>
</dbReference>
<evidence type="ECO:0000259" key="6">
    <source>
        <dbReference type="PROSITE" id="PS50240"/>
    </source>
</evidence>
<dbReference type="GO" id="GO:0006508">
    <property type="term" value="P:proteolysis"/>
    <property type="evidence" value="ECO:0000318"/>
    <property type="project" value="GO_Central"/>
</dbReference>
<sequence>MPLFVEEEPVFPESSCGVGPAKTLTMEEQRIVGGTEAVKNSWPGIVALKKNGTFICGGSLIARNKILTAAHCVAAIPQREVKLLTVELGIHSLLPSKKAGVITKKVRRMTRHRRFNPRTFFNDIAILTLESNVDYKSTISPVCLPSANSNADQYADKDATIIGWGTLIEGGFQSAVLQQVTVQLMTNAKCQSFYAGKDKIFDHMMCAAAPGKDSCQGDSGGPLLVQPSPGSPWIQTGIVSWGIGCARPEHPGVFIRVASFLNWIRRNMRS</sequence>
<evidence type="ECO:0000256" key="5">
    <source>
        <dbReference type="RuleBase" id="RU363034"/>
    </source>
</evidence>
<dbReference type="InterPro" id="IPR001254">
    <property type="entry name" value="Trypsin_dom"/>
</dbReference>
<dbReference type="KEGG" id="dpx:DAPPUDRAFT_323226"/>
<keyword evidence="8" id="KW-1185">Reference proteome</keyword>
<dbReference type="SMART" id="SM00020">
    <property type="entry name" value="Tryp_SPc"/>
    <property type="match status" value="1"/>
</dbReference>
<dbReference type="GO" id="GO:0005615">
    <property type="term" value="C:extracellular space"/>
    <property type="evidence" value="ECO:0000318"/>
    <property type="project" value="GO_Central"/>
</dbReference>
<dbReference type="GO" id="GO:0004252">
    <property type="term" value="F:serine-type endopeptidase activity"/>
    <property type="evidence" value="ECO:0000318"/>
    <property type="project" value="GO_Central"/>
</dbReference>
<dbReference type="InterPro" id="IPR033116">
    <property type="entry name" value="TRYPSIN_SER"/>
</dbReference>
<dbReference type="AlphaFoldDB" id="E9GY91"/>
<dbReference type="Pfam" id="PF00089">
    <property type="entry name" value="Trypsin"/>
    <property type="match status" value="1"/>
</dbReference>
<dbReference type="InterPro" id="IPR043504">
    <property type="entry name" value="Peptidase_S1_PA_chymotrypsin"/>
</dbReference>
<dbReference type="PROSITE" id="PS00134">
    <property type="entry name" value="TRYPSIN_HIS"/>
    <property type="match status" value="1"/>
</dbReference>
<evidence type="ECO:0000256" key="4">
    <source>
        <dbReference type="ARBA" id="ARBA00023157"/>
    </source>
</evidence>
<dbReference type="PRINTS" id="PR00722">
    <property type="entry name" value="CHYMOTRYPSIN"/>
</dbReference>
<name>E9GY91_DAPPU</name>
<dbReference type="eggNOG" id="KOG3627">
    <property type="taxonomic scope" value="Eukaryota"/>
</dbReference>
<dbReference type="InterPro" id="IPR001314">
    <property type="entry name" value="Peptidase_S1A"/>
</dbReference>
<keyword evidence="4" id="KW-1015">Disulfide bond</keyword>
<dbReference type="InterPro" id="IPR018114">
    <property type="entry name" value="TRYPSIN_HIS"/>
</dbReference>
<evidence type="ECO:0000313" key="7">
    <source>
        <dbReference type="EMBL" id="EFX75603.1"/>
    </source>
</evidence>
<dbReference type="PROSITE" id="PS50240">
    <property type="entry name" value="TRYPSIN_DOM"/>
    <property type="match status" value="1"/>
</dbReference>
<accession>E9GY91</accession>
<dbReference type="InterPro" id="IPR009003">
    <property type="entry name" value="Peptidase_S1_PA"/>
</dbReference>
<dbReference type="EMBL" id="GL732574">
    <property type="protein sequence ID" value="EFX75603.1"/>
    <property type="molecule type" value="Genomic_DNA"/>
</dbReference>
<evidence type="ECO:0000256" key="1">
    <source>
        <dbReference type="ARBA" id="ARBA00022670"/>
    </source>
</evidence>
<keyword evidence="2 5" id="KW-0378">Hydrolase</keyword>